<protein>
    <submittedName>
        <fullName evidence="2">Stizolobate synthase</fullName>
    </submittedName>
</protein>
<name>A0AC34QFG8_9BILA</name>
<proteinExistence type="predicted"/>
<organism evidence="1 2">
    <name type="scientific">Panagrolaimus sp. JU765</name>
    <dbReference type="NCBI Taxonomy" id="591449"/>
    <lineage>
        <taxon>Eukaryota</taxon>
        <taxon>Metazoa</taxon>
        <taxon>Ecdysozoa</taxon>
        <taxon>Nematoda</taxon>
        <taxon>Chromadorea</taxon>
        <taxon>Rhabditida</taxon>
        <taxon>Tylenchina</taxon>
        <taxon>Panagrolaimomorpha</taxon>
        <taxon>Panagrolaimoidea</taxon>
        <taxon>Panagrolaimidae</taxon>
        <taxon>Panagrolaimus</taxon>
    </lineage>
</organism>
<dbReference type="Proteomes" id="UP000887576">
    <property type="component" value="Unplaced"/>
</dbReference>
<reference evidence="2" key="1">
    <citation type="submission" date="2022-11" db="UniProtKB">
        <authorList>
            <consortium name="WormBaseParasite"/>
        </authorList>
    </citation>
    <scope>IDENTIFICATION</scope>
</reference>
<sequence>MSHHRTRSASHAGTWYSESSKELDKQLTEWLAKVGEPKGSARAIISPHAGYSYCGDTAAFAYKQINPDKM</sequence>
<dbReference type="WBParaSite" id="JU765_v2.g15809.t1">
    <property type="protein sequence ID" value="JU765_v2.g15809.t1"/>
    <property type="gene ID" value="JU765_v2.g15809"/>
</dbReference>
<evidence type="ECO:0000313" key="1">
    <source>
        <dbReference type="Proteomes" id="UP000887576"/>
    </source>
</evidence>
<evidence type="ECO:0000313" key="2">
    <source>
        <dbReference type="WBParaSite" id="JU765_v2.g15809.t1"/>
    </source>
</evidence>
<accession>A0AC34QFG8</accession>